<name>A0ABP8MHF1_9BACT</name>
<dbReference type="InterPro" id="IPR003423">
    <property type="entry name" value="OMP_efflux"/>
</dbReference>
<organism evidence="9 10">
    <name type="scientific">Rurimicrobium arvi</name>
    <dbReference type="NCBI Taxonomy" id="2049916"/>
    <lineage>
        <taxon>Bacteria</taxon>
        <taxon>Pseudomonadati</taxon>
        <taxon>Bacteroidota</taxon>
        <taxon>Chitinophagia</taxon>
        <taxon>Chitinophagales</taxon>
        <taxon>Chitinophagaceae</taxon>
        <taxon>Rurimicrobium</taxon>
    </lineage>
</organism>
<dbReference type="EMBL" id="BAABEZ010000002">
    <property type="protein sequence ID" value="GAA4449990.1"/>
    <property type="molecule type" value="Genomic_DNA"/>
</dbReference>
<keyword evidence="10" id="KW-1185">Reference proteome</keyword>
<feature type="coiled-coil region" evidence="8">
    <location>
        <begin position="335"/>
        <end position="371"/>
    </location>
</feature>
<evidence type="ECO:0000256" key="3">
    <source>
        <dbReference type="ARBA" id="ARBA00022448"/>
    </source>
</evidence>
<evidence type="ECO:0000256" key="4">
    <source>
        <dbReference type="ARBA" id="ARBA00022452"/>
    </source>
</evidence>
<evidence type="ECO:0000256" key="6">
    <source>
        <dbReference type="ARBA" id="ARBA00023136"/>
    </source>
</evidence>
<proteinExistence type="inferred from homology"/>
<evidence type="ECO:0000313" key="10">
    <source>
        <dbReference type="Proteomes" id="UP001501410"/>
    </source>
</evidence>
<evidence type="ECO:0000256" key="2">
    <source>
        <dbReference type="ARBA" id="ARBA00007613"/>
    </source>
</evidence>
<keyword evidence="6" id="KW-0472">Membrane</keyword>
<dbReference type="SUPFAM" id="SSF56954">
    <property type="entry name" value="Outer membrane efflux proteins (OEP)"/>
    <property type="match status" value="1"/>
</dbReference>
<comment type="similarity">
    <text evidence="2">Belongs to the outer membrane factor (OMF) (TC 1.B.17) family.</text>
</comment>
<dbReference type="Proteomes" id="UP001501410">
    <property type="component" value="Unassembled WGS sequence"/>
</dbReference>
<evidence type="ECO:0000256" key="8">
    <source>
        <dbReference type="SAM" id="Coils"/>
    </source>
</evidence>
<keyword evidence="4" id="KW-1134">Transmembrane beta strand</keyword>
<evidence type="ECO:0000256" key="5">
    <source>
        <dbReference type="ARBA" id="ARBA00022692"/>
    </source>
</evidence>
<keyword evidence="3" id="KW-0813">Transport</keyword>
<evidence type="ECO:0000256" key="7">
    <source>
        <dbReference type="ARBA" id="ARBA00023237"/>
    </source>
</evidence>
<evidence type="ECO:0000256" key="1">
    <source>
        <dbReference type="ARBA" id="ARBA00004442"/>
    </source>
</evidence>
<gene>
    <name evidence="9" type="ORF">GCM10023092_05170</name>
</gene>
<comment type="caution">
    <text evidence="9">The sequence shown here is derived from an EMBL/GenBank/DDBJ whole genome shotgun (WGS) entry which is preliminary data.</text>
</comment>
<dbReference type="PANTHER" id="PTHR30026:SF20">
    <property type="entry name" value="OUTER MEMBRANE PROTEIN TOLC"/>
    <property type="match status" value="1"/>
</dbReference>
<dbReference type="InterPro" id="IPR051906">
    <property type="entry name" value="TolC-like"/>
</dbReference>
<sequence>MRHLSKDEFVSIVKTYHPTVRQAGIGVQKAKADILKTRGVFDPVAEGRLDRKTFDGKLYYSYFNPQITIPTWYGIDIKAGVEEVIGDRVTSEATLGKTSYVGIKFSSNSLLYDGRRAALQQARLFKEQSEAERRLIINDVMYDAFSSYWNWVREYRNYRIISEVIAVNEARLSFTRTEYEQGSRPAIDTTEALAQLQTFYVQQENAKLAYLNAGLSLSNYLWTEDNIPVYWNESIIPDTSELQEWTTPSLNNLLSLATSHPKIDALSSKISILEVDKKLKQQYFIPKLSLSANMLNKGYTTDFTPTQTFLENNHKIGATLNIPLFYRDAIGGYRMAKLKIAETELEQSNQLLQIENKVRSYYNEVLALQRQIDIYTEVYRNNQKLFHGEQFRFRNGESSLFILNSRENKMLETSLKLLELKMKLQKSYVGLLWAAGQLG</sequence>
<dbReference type="Pfam" id="PF02321">
    <property type="entry name" value="OEP"/>
    <property type="match status" value="1"/>
</dbReference>
<protein>
    <submittedName>
        <fullName evidence="9">TolC family protein</fullName>
    </submittedName>
</protein>
<comment type="subcellular location">
    <subcellularLocation>
        <location evidence="1">Cell outer membrane</location>
    </subcellularLocation>
</comment>
<keyword evidence="8" id="KW-0175">Coiled coil</keyword>
<keyword evidence="7" id="KW-0998">Cell outer membrane</keyword>
<dbReference type="Gene3D" id="1.20.1600.10">
    <property type="entry name" value="Outer membrane efflux proteins (OEP)"/>
    <property type="match status" value="1"/>
</dbReference>
<accession>A0ABP8MHF1</accession>
<keyword evidence="5" id="KW-0812">Transmembrane</keyword>
<evidence type="ECO:0000313" key="9">
    <source>
        <dbReference type="EMBL" id="GAA4449990.1"/>
    </source>
</evidence>
<reference evidence="10" key="1">
    <citation type="journal article" date="2019" name="Int. J. Syst. Evol. Microbiol.">
        <title>The Global Catalogue of Microorganisms (GCM) 10K type strain sequencing project: providing services to taxonomists for standard genome sequencing and annotation.</title>
        <authorList>
            <consortium name="The Broad Institute Genomics Platform"/>
            <consortium name="The Broad Institute Genome Sequencing Center for Infectious Disease"/>
            <person name="Wu L."/>
            <person name="Ma J."/>
        </authorList>
    </citation>
    <scope>NUCLEOTIDE SEQUENCE [LARGE SCALE GENOMIC DNA]</scope>
    <source>
        <strain evidence="10">JCM 31921</strain>
    </source>
</reference>
<dbReference type="PANTHER" id="PTHR30026">
    <property type="entry name" value="OUTER MEMBRANE PROTEIN TOLC"/>
    <property type="match status" value="1"/>
</dbReference>